<organism evidence="1 2">
    <name type="scientific">Microvirga arabica</name>
    <dbReference type="NCBI Taxonomy" id="1128671"/>
    <lineage>
        <taxon>Bacteria</taxon>
        <taxon>Pseudomonadati</taxon>
        <taxon>Pseudomonadota</taxon>
        <taxon>Alphaproteobacteria</taxon>
        <taxon>Hyphomicrobiales</taxon>
        <taxon>Methylobacteriaceae</taxon>
        <taxon>Microvirga</taxon>
    </lineage>
</organism>
<dbReference type="RefSeq" id="WP_377030971.1">
    <property type="nucleotide sequence ID" value="NZ_JBHOMY010000084.1"/>
</dbReference>
<dbReference type="InterPro" id="IPR007362">
    <property type="entry name" value="DUF429"/>
</dbReference>
<reference evidence="1 2" key="1">
    <citation type="submission" date="2024-09" db="EMBL/GenBank/DDBJ databases">
        <title>Nodulacao em especies de Leguminosae Basais da Amazonia e Caracterizacao dos Rizobios e Bacterias Associadas aos Nodulos.</title>
        <authorList>
            <person name="Jambeiro I.C.A."/>
            <person name="Lopes I.S."/>
            <person name="Aguiar E.R.G.R."/>
            <person name="Santos A.F.J."/>
            <person name="Dos Santos J.M.F."/>
            <person name="Gross E."/>
        </authorList>
    </citation>
    <scope>NUCLEOTIDE SEQUENCE [LARGE SCALE GENOMIC DNA]</scope>
    <source>
        <strain evidence="1 2">BRUESC1165</strain>
    </source>
</reference>
<comment type="caution">
    <text evidence="1">The sequence shown here is derived from an EMBL/GenBank/DDBJ whole genome shotgun (WGS) entry which is preliminary data.</text>
</comment>
<evidence type="ECO:0000313" key="2">
    <source>
        <dbReference type="Proteomes" id="UP001593940"/>
    </source>
</evidence>
<accession>A0ABV6YDG1</accession>
<evidence type="ECO:0000313" key="1">
    <source>
        <dbReference type="EMBL" id="MFC1459289.1"/>
    </source>
</evidence>
<dbReference type="InterPro" id="IPR008306">
    <property type="entry name" value="UCP018008"/>
</dbReference>
<gene>
    <name evidence="1" type="ORF">ACETIH_21795</name>
</gene>
<name>A0ABV6YDG1_9HYPH</name>
<dbReference type="EMBL" id="JBHOMY010000084">
    <property type="protein sequence ID" value="MFC1459289.1"/>
    <property type="molecule type" value="Genomic_DNA"/>
</dbReference>
<proteinExistence type="predicted"/>
<sequence>MRMPGTIGIVGFDSAWTDNPKAPGAVCSIRIDRCGSASLIVPSLAGFDTALTFVREQQALVDLCLVALDQPTIVPNYDGMRPVDRVAASVISWLGGGVQPANRSKMGMFDDTAPIWSFKQALGAAEDPEQVRRSARGLFLIEVFPALALPSLNPDFFGRLKAPRYNPQRRKTFKISDWDAVVAAIRAYAAHAEIYGVNLWLDSLLTNERPSKSDQDKLDALICGLVGYHWLMRDRHDSIMVGDTSSGYMVAPATPEVRARILAAGEERSVPVT</sequence>
<protein>
    <submittedName>
        <fullName evidence="1">DUF429 domain-containing protein</fullName>
    </submittedName>
</protein>
<keyword evidence="2" id="KW-1185">Reference proteome</keyword>
<dbReference type="PIRSF" id="PIRSF018008">
    <property type="entry name" value="UCP018008"/>
    <property type="match status" value="1"/>
</dbReference>
<dbReference type="Proteomes" id="UP001593940">
    <property type="component" value="Unassembled WGS sequence"/>
</dbReference>
<dbReference type="Pfam" id="PF04250">
    <property type="entry name" value="DUF429"/>
    <property type="match status" value="1"/>
</dbReference>